<dbReference type="NCBIfam" id="TIGR00738">
    <property type="entry name" value="rrf2_super"/>
    <property type="match status" value="1"/>
</dbReference>
<dbReference type="EMBL" id="CP114052">
    <property type="protein sequence ID" value="WAW15370.1"/>
    <property type="molecule type" value="Genomic_DNA"/>
</dbReference>
<dbReference type="RefSeq" id="WP_269312042.1">
    <property type="nucleotide sequence ID" value="NZ_CP114052.1"/>
</dbReference>
<dbReference type="PANTHER" id="PTHR33221:SF15">
    <property type="entry name" value="HTH-TYPE TRANSCRIPTIONAL REGULATOR YWGB-RELATED"/>
    <property type="match status" value="1"/>
</dbReference>
<dbReference type="InterPro" id="IPR036388">
    <property type="entry name" value="WH-like_DNA-bd_sf"/>
</dbReference>
<dbReference type="SUPFAM" id="SSF46785">
    <property type="entry name" value="Winged helix' DNA-binding domain"/>
    <property type="match status" value="1"/>
</dbReference>
<evidence type="ECO:0000313" key="1">
    <source>
        <dbReference type="EMBL" id="WAW15370.1"/>
    </source>
</evidence>
<dbReference type="Gene3D" id="1.10.10.10">
    <property type="entry name" value="Winged helix-like DNA-binding domain superfamily/Winged helix DNA-binding domain"/>
    <property type="match status" value="1"/>
</dbReference>
<dbReference type="PANTHER" id="PTHR33221">
    <property type="entry name" value="WINGED HELIX-TURN-HELIX TRANSCRIPTIONAL REGULATOR, RRF2 FAMILY"/>
    <property type="match status" value="1"/>
</dbReference>
<reference evidence="1" key="1">
    <citation type="submission" date="2022-12" db="EMBL/GenBank/DDBJ databases">
        <title>Peptostreptococcus.</title>
        <authorList>
            <person name="Lee S.H."/>
        </authorList>
    </citation>
    <scope>NUCLEOTIDE SEQUENCE</scope>
    <source>
        <strain evidence="1">CBA3647</strain>
    </source>
</reference>
<dbReference type="Pfam" id="PF02082">
    <property type="entry name" value="Rrf2"/>
    <property type="match status" value="1"/>
</dbReference>
<dbReference type="PROSITE" id="PS51197">
    <property type="entry name" value="HTH_RRF2_2"/>
    <property type="match status" value="1"/>
</dbReference>
<keyword evidence="2" id="KW-1185">Reference proteome</keyword>
<name>A0ABY7JPS7_9FIRM</name>
<accession>A0ABY7JPS7</accession>
<proteinExistence type="predicted"/>
<gene>
    <name evidence="1" type="ORF">O0R46_02685</name>
</gene>
<dbReference type="Proteomes" id="UP001164187">
    <property type="component" value="Chromosome"/>
</dbReference>
<dbReference type="InterPro" id="IPR036390">
    <property type="entry name" value="WH_DNA-bd_sf"/>
</dbReference>
<protein>
    <submittedName>
        <fullName evidence="1">Rrf2 family transcriptional regulator</fullName>
    </submittedName>
</protein>
<dbReference type="InterPro" id="IPR000944">
    <property type="entry name" value="Tscrpt_reg_Rrf2"/>
</dbReference>
<sequence>MKLNKTTDYAVRILIYLTKNDGIITSKELSENTNVSFNYTRKILRKLSENKIISIKRGMSGGVYLKENPEYISLFDVINTMEATFKINSCLDEEVCDLHEKGECQVRKYYLSLQEKIENDLKNMSICMLASEDEEEG</sequence>
<evidence type="ECO:0000313" key="2">
    <source>
        <dbReference type="Proteomes" id="UP001164187"/>
    </source>
</evidence>
<organism evidence="1 2">
    <name type="scientific">Peptostreptococcus equinus</name>
    <dbReference type="NCBI Taxonomy" id="3003601"/>
    <lineage>
        <taxon>Bacteria</taxon>
        <taxon>Bacillati</taxon>
        <taxon>Bacillota</taxon>
        <taxon>Clostridia</taxon>
        <taxon>Peptostreptococcales</taxon>
        <taxon>Peptostreptococcaceae</taxon>
        <taxon>Peptostreptococcus</taxon>
    </lineage>
</organism>